<dbReference type="EMBL" id="JAWIIV010000005">
    <property type="protein sequence ID" value="MEC4719250.1"/>
    <property type="molecule type" value="Genomic_DNA"/>
</dbReference>
<protein>
    <recommendedName>
        <fullName evidence="7">Glutamate-1-semialdehyde 2,1-aminomutase</fullName>
        <shortName evidence="7">GSA</shortName>
        <ecNumber evidence="7">5.4.3.8</ecNumber>
    </recommendedName>
    <alternativeName>
        <fullName evidence="7">Glutamate-1-semialdehyde aminotransferase</fullName>
        <shortName evidence="7">GSA-AT</shortName>
    </alternativeName>
</protein>
<dbReference type="EC" id="5.4.3.8" evidence="7"/>
<sequence>MTSKNDILFARAQTTTPGGVNSPVRAFRSVGGTPRFITRADGPWFWDADDKRYIDYIGSWGPAIVGHAHPEVIRAVQEAAARGLSFGAPTEGEIVMAEEICRILPSVEQVRLVSSGTEAAMSALRLARGATGRDKIIKFEGCYHGHADSLLVKAGSGLLTFGNPTSAGVPEDFAKHTLVLDYNDPQQLEDVFARMGSQIACVIVEPVAGNMNLVRATPEFLQAMRRLCSQHGAVLIFDEVMCGFRVGLTGAQGMYDIRPDLTVLGKVIGGGLPVAAFGGRKDMMNFLAPMGPVYQAGTLSGNPVAVAAGMSTLKLIQQPGFYESLATQTAKLARGLSDAAAAAGVSFCADAVGGMFGLYFGAEVPGSFKEIMACDKEKFNRFFHAMLDLGVYLAPSAFEAGFVSAAHDDEVIDATIGAARKAFAQIA</sequence>
<feature type="modified residue" description="N6-(pyridoxal phosphate)lysine" evidence="7">
    <location>
        <position position="266"/>
    </location>
</feature>
<dbReference type="InterPro" id="IPR015424">
    <property type="entry name" value="PyrdxlP-dep_Trfase"/>
</dbReference>
<dbReference type="PANTHER" id="PTHR43713:SF3">
    <property type="entry name" value="GLUTAMATE-1-SEMIALDEHYDE 2,1-AMINOMUTASE 1, CHLOROPLASTIC-RELATED"/>
    <property type="match status" value="1"/>
</dbReference>
<keyword evidence="4 7" id="KW-0663">Pyridoxal phosphate</keyword>
<dbReference type="CDD" id="cd00610">
    <property type="entry name" value="OAT_like"/>
    <property type="match status" value="1"/>
</dbReference>
<keyword evidence="9" id="KW-1185">Reference proteome</keyword>
<evidence type="ECO:0000256" key="1">
    <source>
        <dbReference type="ARBA" id="ARBA00001933"/>
    </source>
</evidence>
<evidence type="ECO:0000256" key="3">
    <source>
        <dbReference type="ARBA" id="ARBA00008981"/>
    </source>
</evidence>
<organism evidence="8 9">
    <name type="scientific">Noviherbaspirillum album</name>
    <dbReference type="NCBI Taxonomy" id="3080276"/>
    <lineage>
        <taxon>Bacteria</taxon>
        <taxon>Pseudomonadati</taxon>
        <taxon>Pseudomonadota</taxon>
        <taxon>Betaproteobacteria</taxon>
        <taxon>Burkholderiales</taxon>
        <taxon>Oxalobacteraceae</taxon>
        <taxon>Noviherbaspirillum</taxon>
    </lineage>
</organism>
<dbReference type="NCBIfam" id="NF000818">
    <property type="entry name" value="PRK00062.1"/>
    <property type="match status" value="1"/>
</dbReference>
<name>A0ABU6J6U1_9BURK</name>
<accession>A0ABU6J6U1</accession>
<evidence type="ECO:0000256" key="6">
    <source>
        <dbReference type="ARBA" id="ARBA00023244"/>
    </source>
</evidence>
<evidence type="ECO:0000256" key="2">
    <source>
        <dbReference type="ARBA" id="ARBA00004819"/>
    </source>
</evidence>
<dbReference type="PANTHER" id="PTHR43713">
    <property type="entry name" value="GLUTAMATE-1-SEMIALDEHYDE 2,1-AMINOMUTASE"/>
    <property type="match status" value="1"/>
</dbReference>
<comment type="pathway">
    <text evidence="2">Porphyrin-containing compound metabolism; protoporphyrin-IX biosynthesis; 5-aminolevulinate from L-glutamyl-tRNA(Glu): step 2/2.</text>
</comment>
<dbReference type="InterPro" id="IPR004639">
    <property type="entry name" value="4pyrrol_synth_GluAld_NH2Trfase"/>
</dbReference>
<keyword evidence="7" id="KW-0963">Cytoplasm</keyword>
<dbReference type="InterPro" id="IPR015422">
    <property type="entry name" value="PyrdxlP-dep_Trfase_small"/>
</dbReference>
<comment type="subunit">
    <text evidence="7">Homodimer.</text>
</comment>
<evidence type="ECO:0000256" key="5">
    <source>
        <dbReference type="ARBA" id="ARBA00023235"/>
    </source>
</evidence>
<dbReference type="RefSeq" id="WP_326505962.1">
    <property type="nucleotide sequence ID" value="NZ_JAWIIV010000005.1"/>
</dbReference>
<comment type="caution">
    <text evidence="8">The sequence shown here is derived from an EMBL/GenBank/DDBJ whole genome shotgun (WGS) entry which is preliminary data.</text>
</comment>
<evidence type="ECO:0000313" key="9">
    <source>
        <dbReference type="Proteomes" id="UP001352263"/>
    </source>
</evidence>
<dbReference type="PROSITE" id="PS00600">
    <property type="entry name" value="AA_TRANSFER_CLASS_3"/>
    <property type="match status" value="1"/>
</dbReference>
<comment type="cofactor">
    <cofactor evidence="1 7">
        <name>pyridoxal 5'-phosphate</name>
        <dbReference type="ChEBI" id="CHEBI:597326"/>
    </cofactor>
</comment>
<dbReference type="NCBIfam" id="TIGR00713">
    <property type="entry name" value="hemL"/>
    <property type="match status" value="1"/>
</dbReference>
<reference evidence="8 9" key="1">
    <citation type="submission" date="2023-10" db="EMBL/GenBank/DDBJ databases">
        <title>Noviherbaspirillum sp. CPCC 100848 genome assembly.</title>
        <authorList>
            <person name="Li X.Y."/>
            <person name="Fang X.M."/>
        </authorList>
    </citation>
    <scope>NUCLEOTIDE SEQUENCE [LARGE SCALE GENOMIC DNA]</scope>
    <source>
        <strain evidence="8 9">CPCC 100848</strain>
    </source>
</reference>
<dbReference type="InterPro" id="IPR015421">
    <property type="entry name" value="PyrdxlP-dep_Trfase_major"/>
</dbReference>
<comment type="similarity">
    <text evidence="3 7">Belongs to the class-III pyridoxal-phosphate-dependent aminotransferase family. HemL subfamily.</text>
</comment>
<dbReference type="InterPro" id="IPR049704">
    <property type="entry name" value="Aminotrans_3_PPA_site"/>
</dbReference>
<proteinExistence type="inferred from homology"/>
<evidence type="ECO:0000256" key="7">
    <source>
        <dbReference type="HAMAP-Rule" id="MF_00375"/>
    </source>
</evidence>
<evidence type="ECO:0000256" key="4">
    <source>
        <dbReference type="ARBA" id="ARBA00022898"/>
    </source>
</evidence>
<dbReference type="InterPro" id="IPR005814">
    <property type="entry name" value="Aminotrans_3"/>
</dbReference>
<evidence type="ECO:0000313" key="8">
    <source>
        <dbReference type="EMBL" id="MEC4719250.1"/>
    </source>
</evidence>
<dbReference type="SUPFAM" id="SSF53383">
    <property type="entry name" value="PLP-dependent transferases"/>
    <property type="match status" value="1"/>
</dbReference>
<dbReference type="Gene3D" id="3.90.1150.10">
    <property type="entry name" value="Aspartate Aminotransferase, domain 1"/>
    <property type="match status" value="1"/>
</dbReference>
<dbReference type="HAMAP" id="MF_00375">
    <property type="entry name" value="HemL_aminotrans_3"/>
    <property type="match status" value="1"/>
</dbReference>
<dbReference type="Pfam" id="PF00202">
    <property type="entry name" value="Aminotran_3"/>
    <property type="match status" value="1"/>
</dbReference>
<gene>
    <name evidence="7 8" type="primary">hemL</name>
    <name evidence="8" type="ORF">RY831_08830</name>
</gene>
<comment type="catalytic activity">
    <reaction evidence="7">
        <text>(S)-4-amino-5-oxopentanoate = 5-aminolevulinate</text>
        <dbReference type="Rhea" id="RHEA:14265"/>
        <dbReference type="ChEBI" id="CHEBI:57501"/>
        <dbReference type="ChEBI" id="CHEBI:356416"/>
        <dbReference type="EC" id="5.4.3.8"/>
    </reaction>
</comment>
<comment type="subcellular location">
    <subcellularLocation>
        <location evidence="7">Cytoplasm</location>
    </subcellularLocation>
</comment>
<dbReference type="Proteomes" id="UP001352263">
    <property type="component" value="Unassembled WGS sequence"/>
</dbReference>
<dbReference type="Gene3D" id="3.40.640.10">
    <property type="entry name" value="Type I PLP-dependent aspartate aminotransferase-like (Major domain)"/>
    <property type="match status" value="1"/>
</dbReference>
<keyword evidence="6 7" id="KW-0627">Porphyrin biosynthesis</keyword>
<keyword evidence="5 7" id="KW-0413">Isomerase</keyword>
<dbReference type="GO" id="GO:0042286">
    <property type="term" value="F:glutamate-1-semialdehyde 2,1-aminomutase activity"/>
    <property type="evidence" value="ECO:0007669"/>
    <property type="project" value="UniProtKB-EC"/>
</dbReference>